<proteinExistence type="predicted"/>
<dbReference type="AlphaFoldDB" id="A0A5J9UNY8"/>
<evidence type="ECO:0000313" key="3">
    <source>
        <dbReference type="Proteomes" id="UP000324897"/>
    </source>
</evidence>
<dbReference type="Proteomes" id="UP000324897">
    <property type="component" value="Chromosome 2"/>
</dbReference>
<dbReference type="EMBL" id="RWGY01000013">
    <property type="protein sequence ID" value="TVU24961.1"/>
    <property type="molecule type" value="Genomic_DNA"/>
</dbReference>
<feature type="compositionally biased region" description="Low complexity" evidence="1">
    <location>
        <begin position="199"/>
        <end position="220"/>
    </location>
</feature>
<gene>
    <name evidence="2" type="ORF">EJB05_27432</name>
</gene>
<feature type="compositionally biased region" description="Low complexity" evidence="1">
    <location>
        <begin position="305"/>
        <end position="321"/>
    </location>
</feature>
<feature type="region of interest" description="Disordered" evidence="1">
    <location>
        <begin position="101"/>
        <end position="235"/>
    </location>
</feature>
<reference evidence="2 3" key="1">
    <citation type="journal article" date="2019" name="Sci. Rep.">
        <title>A high-quality genome of Eragrostis curvula grass provides insights into Poaceae evolution and supports new strategies to enhance forage quality.</title>
        <authorList>
            <person name="Carballo J."/>
            <person name="Santos B.A.C.M."/>
            <person name="Zappacosta D."/>
            <person name="Garbus I."/>
            <person name="Selva J.P."/>
            <person name="Gallo C.A."/>
            <person name="Diaz A."/>
            <person name="Albertini E."/>
            <person name="Caccamo M."/>
            <person name="Echenique V."/>
        </authorList>
    </citation>
    <scope>NUCLEOTIDE SEQUENCE [LARGE SCALE GENOMIC DNA]</scope>
    <source>
        <strain evidence="3">cv. Victoria</strain>
        <tissue evidence="2">Leaf</tissue>
    </source>
</reference>
<evidence type="ECO:0000313" key="2">
    <source>
        <dbReference type="EMBL" id="TVU24961.1"/>
    </source>
</evidence>
<feature type="non-terminal residue" evidence="2">
    <location>
        <position position="1"/>
    </location>
</feature>
<organism evidence="2 3">
    <name type="scientific">Eragrostis curvula</name>
    <name type="common">weeping love grass</name>
    <dbReference type="NCBI Taxonomy" id="38414"/>
    <lineage>
        <taxon>Eukaryota</taxon>
        <taxon>Viridiplantae</taxon>
        <taxon>Streptophyta</taxon>
        <taxon>Embryophyta</taxon>
        <taxon>Tracheophyta</taxon>
        <taxon>Spermatophyta</taxon>
        <taxon>Magnoliopsida</taxon>
        <taxon>Liliopsida</taxon>
        <taxon>Poales</taxon>
        <taxon>Poaceae</taxon>
        <taxon>PACMAD clade</taxon>
        <taxon>Chloridoideae</taxon>
        <taxon>Eragrostideae</taxon>
        <taxon>Eragrostidinae</taxon>
        <taxon>Eragrostis</taxon>
    </lineage>
</organism>
<name>A0A5J9UNY8_9POAL</name>
<evidence type="ECO:0000256" key="1">
    <source>
        <dbReference type="SAM" id="MobiDB-lite"/>
    </source>
</evidence>
<feature type="region of interest" description="Disordered" evidence="1">
    <location>
        <begin position="290"/>
        <end position="348"/>
    </location>
</feature>
<protein>
    <submittedName>
        <fullName evidence="2">Uncharacterized protein</fullName>
    </submittedName>
</protein>
<keyword evidence="3" id="KW-1185">Reference proteome</keyword>
<comment type="caution">
    <text evidence="2">The sequence shown here is derived from an EMBL/GenBank/DDBJ whole genome shotgun (WGS) entry which is preliminary data.</text>
</comment>
<accession>A0A5J9UNY8</accession>
<feature type="compositionally biased region" description="Low complexity" evidence="1">
    <location>
        <begin position="134"/>
        <end position="147"/>
    </location>
</feature>
<feature type="region of interest" description="Disordered" evidence="1">
    <location>
        <begin position="247"/>
        <end position="275"/>
    </location>
</feature>
<sequence>MLLSWLQRIAPSLRQLASPVAGLLAARGAWALRVAAALWGVLVDLLTRQGRGTPWHHRLFTSRRRSTALLAFCPQRSAQAELAGRANTASQAQEAVLNLQYGHQNPPPSRPCSLEPLPIPRLFTTRPPRPAASPPSSAAHHPARTSPGAPPIIHQGPPPRRRRATGALAAGGLGAPTSQGDATRGTQHHPAEAPPAAPGAPHHAFEEAPPAAPGAQHQPASTSSLPPGCDPAAAGFGVSAEVGELRAAGGTPSAKDETPSARAQGGGEGAHHHTEPDVFEEAPPAALTPDASVRHAATSSLPQGTAPVAAPARVPSSSATSLGADEAGLVDGSSSQDGDPAARPQDGAQGRILGADAVAAGGDQQTPLAGTSNGVPAVTNPGAANSSAPGAGRFAVPRAPTRRAMVQGPHPQWIDDEEYTEEVIDPEIEARRKYVKKVSAWRKGFTICLICHLKEEETEIKAKNDVIIKHCLEHQWKNLLKKFSRLQSPSSGESEPLGSRVTETAILSCCIRFT</sequence>
<dbReference type="Gramene" id="TVU24961">
    <property type="protein sequence ID" value="TVU24961"/>
    <property type="gene ID" value="EJB05_27432"/>
</dbReference>